<accession>A0ABV0THX6</accession>
<sequence>METQEKVVSLSKRIHLGNSDDDSPFSIFQNTYTNADKLLEAAEQLAQTGECDPEEIYKAARHLEVRIQDFVRRVEHRKLLLDMSVSFHTHTKELWSWMEELQKQLLEDVSCDSVDSVQTLIQQFQQQQTATLEATLNVIKEGEELMQQLR</sequence>
<keyword evidence="2" id="KW-1185">Reference proteome</keyword>
<name>A0ABV0THX6_9TELE</name>
<proteinExistence type="predicted"/>
<dbReference type="EMBL" id="JAHRIQ010031390">
    <property type="protein sequence ID" value="MEQ2231233.1"/>
    <property type="molecule type" value="Genomic_DNA"/>
</dbReference>
<organism evidence="1 2">
    <name type="scientific">Ilyodon furcidens</name>
    <name type="common">goldbreast splitfin</name>
    <dbReference type="NCBI Taxonomy" id="33524"/>
    <lineage>
        <taxon>Eukaryota</taxon>
        <taxon>Metazoa</taxon>
        <taxon>Chordata</taxon>
        <taxon>Craniata</taxon>
        <taxon>Vertebrata</taxon>
        <taxon>Euteleostomi</taxon>
        <taxon>Actinopterygii</taxon>
        <taxon>Neopterygii</taxon>
        <taxon>Teleostei</taxon>
        <taxon>Neoteleostei</taxon>
        <taxon>Acanthomorphata</taxon>
        <taxon>Ovalentaria</taxon>
        <taxon>Atherinomorphae</taxon>
        <taxon>Cyprinodontiformes</taxon>
        <taxon>Goodeidae</taxon>
        <taxon>Ilyodon</taxon>
    </lineage>
</organism>
<evidence type="ECO:0000313" key="2">
    <source>
        <dbReference type="Proteomes" id="UP001482620"/>
    </source>
</evidence>
<gene>
    <name evidence="1" type="ORF">ILYODFUR_037394</name>
</gene>
<evidence type="ECO:0000313" key="1">
    <source>
        <dbReference type="EMBL" id="MEQ2231233.1"/>
    </source>
</evidence>
<protein>
    <submittedName>
        <fullName evidence="1">Uncharacterized protein</fullName>
    </submittedName>
</protein>
<dbReference type="SUPFAM" id="SSF46966">
    <property type="entry name" value="Spectrin repeat"/>
    <property type="match status" value="1"/>
</dbReference>
<dbReference type="Proteomes" id="UP001482620">
    <property type="component" value="Unassembled WGS sequence"/>
</dbReference>
<comment type="caution">
    <text evidence="1">The sequence shown here is derived from an EMBL/GenBank/DDBJ whole genome shotgun (WGS) entry which is preliminary data.</text>
</comment>
<reference evidence="1 2" key="1">
    <citation type="submission" date="2021-06" db="EMBL/GenBank/DDBJ databases">
        <authorList>
            <person name="Palmer J.M."/>
        </authorList>
    </citation>
    <scope>NUCLEOTIDE SEQUENCE [LARGE SCALE GENOMIC DNA]</scope>
    <source>
        <strain evidence="2">if_2019</strain>
        <tissue evidence="1">Muscle</tissue>
    </source>
</reference>
<dbReference type="Gene3D" id="1.20.58.60">
    <property type="match status" value="1"/>
</dbReference>